<evidence type="ECO:0000313" key="1">
    <source>
        <dbReference type="EMBL" id="CAI2201043.1"/>
    </source>
</evidence>
<dbReference type="OrthoDB" id="2443600at2759"/>
<dbReference type="Proteomes" id="UP001153678">
    <property type="component" value="Unassembled WGS sequence"/>
</dbReference>
<comment type="caution">
    <text evidence="1">The sequence shown here is derived from an EMBL/GenBank/DDBJ whole genome shotgun (WGS) entry which is preliminary data.</text>
</comment>
<proteinExistence type="predicted"/>
<gene>
    <name evidence="1" type="ORF">FWILDA_LOCUS19869</name>
</gene>
<dbReference type="EMBL" id="CAMKVN010026309">
    <property type="protein sequence ID" value="CAI2201043.1"/>
    <property type="molecule type" value="Genomic_DNA"/>
</dbReference>
<evidence type="ECO:0000313" key="2">
    <source>
        <dbReference type="Proteomes" id="UP001153678"/>
    </source>
</evidence>
<name>A0A9W4TCS7_9GLOM</name>
<reference evidence="1" key="1">
    <citation type="submission" date="2022-08" db="EMBL/GenBank/DDBJ databases">
        <authorList>
            <person name="Kallberg Y."/>
            <person name="Tangrot J."/>
            <person name="Rosling A."/>
        </authorList>
    </citation>
    <scope>NUCLEOTIDE SEQUENCE</scope>
    <source>
        <strain evidence="1">Wild A</strain>
    </source>
</reference>
<feature type="non-terminal residue" evidence="1">
    <location>
        <position position="73"/>
    </location>
</feature>
<dbReference type="AlphaFoldDB" id="A0A9W4TCS7"/>
<sequence>MTRVKNNHSNKCPPIICSAYFRETPAKDYSFFGFYQYRQKQPDFTYSFQKEALKLKNDLNVLVKDDSEEVKTA</sequence>
<protein>
    <submittedName>
        <fullName evidence="1">5013_t:CDS:1</fullName>
    </submittedName>
</protein>
<keyword evidence="2" id="KW-1185">Reference proteome</keyword>
<organism evidence="1 2">
    <name type="scientific">Funneliformis geosporum</name>
    <dbReference type="NCBI Taxonomy" id="1117311"/>
    <lineage>
        <taxon>Eukaryota</taxon>
        <taxon>Fungi</taxon>
        <taxon>Fungi incertae sedis</taxon>
        <taxon>Mucoromycota</taxon>
        <taxon>Glomeromycotina</taxon>
        <taxon>Glomeromycetes</taxon>
        <taxon>Glomerales</taxon>
        <taxon>Glomeraceae</taxon>
        <taxon>Funneliformis</taxon>
    </lineage>
</organism>
<accession>A0A9W4TCS7</accession>